<reference evidence="7 8" key="1">
    <citation type="submission" date="2017-12" db="EMBL/GenBank/DDBJ databases">
        <title>Sequencing, de novo assembly and annotation of complete genome of a new Thraustochytrid species, strain FCC1311.</title>
        <authorList>
            <person name="Sedici K."/>
            <person name="Godart F."/>
            <person name="Aiese Cigliano R."/>
            <person name="Sanseverino W."/>
            <person name="Barakat M."/>
            <person name="Ortet P."/>
            <person name="Marechal E."/>
            <person name="Cagnac O."/>
            <person name="Amato A."/>
        </authorList>
    </citation>
    <scope>NUCLEOTIDE SEQUENCE [LARGE SCALE GENOMIC DNA]</scope>
</reference>
<dbReference type="InterPro" id="IPR006953">
    <property type="entry name" value="Vesicle_Uso1_P115_head"/>
</dbReference>
<keyword evidence="8" id="KW-1185">Reference proteome</keyword>
<gene>
    <name evidence="7" type="ORF">FCC1311_048142</name>
</gene>
<evidence type="ECO:0000256" key="1">
    <source>
        <dbReference type="ARBA" id="ARBA00004555"/>
    </source>
</evidence>
<evidence type="ECO:0000256" key="2">
    <source>
        <dbReference type="ARBA" id="ARBA00023034"/>
    </source>
</evidence>
<dbReference type="InterPro" id="IPR024095">
    <property type="entry name" value="Vesicle_P115"/>
</dbReference>
<dbReference type="PANTHER" id="PTHR10013:SF0">
    <property type="entry name" value="GENERAL VESICULAR TRANSPORT FACTOR P115"/>
    <property type="match status" value="1"/>
</dbReference>
<comment type="caution">
    <text evidence="7">The sequence shown here is derived from an EMBL/GenBank/DDBJ whole genome shotgun (WGS) entry which is preliminary data.</text>
</comment>
<evidence type="ECO:0000313" key="7">
    <source>
        <dbReference type="EMBL" id="GBG28593.1"/>
    </source>
</evidence>
<evidence type="ECO:0000256" key="4">
    <source>
        <dbReference type="SAM" id="Coils"/>
    </source>
</evidence>
<dbReference type="InterPro" id="IPR016024">
    <property type="entry name" value="ARM-type_fold"/>
</dbReference>
<dbReference type="GO" id="GO:0000139">
    <property type="term" value="C:Golgi membrane"/>
    <property type="evidence" value="ECO:0007669"/>
    <property type="project" value="InterPro"/>
</dbReference>
<protein>
    <submittedName>
        <fullName evidence="7">General vesicular transport factor p115</fullName>
    </submittedName>
</protein>
<dbReference type="GO" id="GO:0005795">
    <property type="term" value="C:Golgi stack"/>
    <property type="evidence" value="ECO:0007669"/>
    <property type="project" value="TreeGrafter"/>
</dbReference>
<feature type="region of interest" description="Disordered" evidence="5">
    <location>
        <begin position="748"/>
        <end position="767"/>
    </location>
</feature>
<dbReference type="Gene3D" id="1.25.10.10">
    <property type="entry name" value="Leucine-rich Repeat Variant"/>
    <property type="match status" value="2"/>
</dbReference>
<feature type="domain" description="Vesicle tethering protein Uso1/P115-like head" evidence="6">
    <location>
        <begin position="588"/>
        <end position="958"/>
    </location>
</feature>
<accession>A0A2R5GIW3</accession>
<sequence length="1254" mass="135082">MDFLSGLGSGGAGGAGNGDANRVAEAVRAVQTAAMDAERLDAATALKRLAFGEASAAGREQKSGAVSKQALGDNFPALFELVARKDLDEEIKQTVLDVLNRACEAEEPPEDDASLIPNAAPSTLSGTGAVSFAWLQAPLANTDRILEDKTWFESLLEALVSPEQWTRLATIQLLTTLRNNRPSQMEKSVETTPAGMQRLVDVLDANEEVVRNEMLLLLRSLTENNEQLQNFVAFRDGFAKLFQIIEIEQQYDNDMIVVDCLTIMNWVLRGNPLTQKLFAQSGLVSRLEGVLALPRVKPPATHDDSGMESGFGRREDQNDEPGSPLSAAAFDVDCSPVRLHYMRQALELLSNLVSGLCPGPILDQPWFDPDGAYVFPTSRPDEVVAAVLERHRRHRLQQESQDQNHFNKNKQVAGAQDLQGNGKDGGQDRKASSSKRNMVMSADEEAEIRRRHVAQLREMQATVGGCIPVVEAIAQIAVGLPSDALDRSRFNSIGSGSLDDMDSLVSWGELRQQAFYLLGDIVCDNEMVAQQILHMQVVAPANSALSSAAGVALRLNDAARKKDLHHGLSMPRAEQRISTRSTVASGATLLALHAATVEEKAAASYFIECLLYNNPTVQISVVGHALTPPPESVSDVAVSSLVAPPAGRLLAETLSDASVVCITSAKAAAHASTAGELDPLAAQDKEEQEAEASVVHSRAGRLMETLIRDNATCQELALRIPAGAPRAGFKNSQLQASLSAVAASAISSRSNVNGGDPNGGGAGRDASEDGVELAEGEFFDIFVKDLAQAMRAYASSPRARLKTCALALFRLFALWIDGCAIVAEKLLASSASLVLFDAAAGVVQANAQGSSHEDVDIAGLAALCVGLSLRAVKSSKARDDILALISGRIGFEVFSDRITRLERLPELKMAGLSKRARKQQANALGKPTHTELDLLQIPRYDKRFFEQVQRSAKAIQEAIIAMYTGREDQAVDGDDPNGLSEDPSQLQEKYRNLVRVGEQYKDIIRMQDKEIGQLRKVIKANNIDEAAGDTVADAQELKVLQRTIDNLQQDNDNLAAELENAKLELEQQTRELEQAQAQAQLAQSRSAEVEQETVGDEVESLRAQLDAARTELETLRGDGASDVKAVAVLQRVLDVFRDEASSSAVEHLPLLARAARDANVRGDALESWLLAASDLAAAFTEYGAAVEILEASDDPSSDMQAKMDLMAQRRSDAGTAPAVQTQGLDDFSSRALQSDNARAVFCLSNSRISNVESA</sequence>
<feature type="compositionally biased region" description="Basic and acidic residues" evidence="5">
    <location>
        <begin position="300"/>
        <end position="316"/>
    </location>
</feature>
<evidence type="ECO:0000256" key="3">
    <source>
        <dbReference type="ARBA" id="ARBA00023054"/>
    </source>
</evidence>
<dbReference type="Pfam" id="PF04869">
    <property type="entry name" value="Uso1_p115_head"/>
    <property type="match status" value="1"/>
</dbReference>
<proteinExistence type="predicted"/>
<dbReference type="OrthoDB" id="195309at2759"/>
<feature type="region of interest" description="Disordered" evidence="5">
    <location>
        <begin position="296"/>
        <end position="326"/>
    </location>
</feature>
<dbReference type="GO" id="GO:0048280">
    <property type="term" value="P:vesicle fusion with Golgi apparatus"/>
    <property type="evidence" value="ECO:0007669"/>
    <property type="project" value="InterPro"/>
</dbReference>
<dbReference type="GO" id="GO:0048211">
    <property type="term" value="P:Golgi vesicle docking"/>
    <property type="evidence" value="ECO:0007669"/>
    <property type="project" value="TreeGrafter"/>
</dbReference>
<dbReference type="EMBL" id="BEYU01000044">
    <property type="protein sequence ID" value="GBG28593.1"/>
    <property type="molecule type" value="Genomic_DNA"/>
</dbReference>
<dbReference type="PANTHER" id="PTHR10013">
    <property type="entry name" value="GENERAL VESICULAR TRANSPORT FACTOR P115"/>
    <property type="match status" value="1"/>
</dbReference>
<dbReference type="GO" id="GO:0012507">
    <property type="term" value="C:ER to Golgi transport vesicle membrane"/>
    <property type="evidence" value="ECO:0007669"/>
    <property type="project" value="TreeGrafter"/>
</dbReference>
<feature type="region of interest" description="Disordered" evidence="5">
    <location>
        <begin position="413"/>
        <end position="444"/>
    </location>
</feature>
<name>A0A2R5GIW3_9STRA</name>
<keyword evidence="2" id="KW-0333">Golgi apparatus</keyword>
<evidence type="ECO:0000313" key="8">
    <source>
        <dbReference type="Proteomes" id="UP000241890"/>
    </source>
</evidence>
<dbReference type="InParanoid" id="A0A2R5GIW3"/>
<dbReference type="GO" id="GO:0006888">
    <property type="term" value="P:endoplasmic reticulum to Golgi vesicle-mediated transport"/>
    <property type="evidence" value="ECO:0007669"/>
    <property type="project" value="TreeGrafter"/>
</dbReference>
<dbReference type="InterPro" id="IPR011989">
    <property type="entry name" value="ARM-like"/>
</dbReference>
<comment type="subcellular location">
    <subcellularLocation>
        <location evidence="1">Golgi apparatus</location>
    </subcellularLocation>
</comment>
<dbReference type="SUPFAM" id="SSF48371">
    <property type="entry name" value="ARM repeat"/>
    <property type="match status" value="1"/>
</dbReference>
<organism evidence="7 8">
    <name type="scientific">Hondaea fermentalgiana</name>
    <dbReference type="NCBI Taxonomy" id="2315210"/>
    <lineage>
        <taxon>Eukaryota</taxon>
        <taxon>Sar</taxon>
        <taxon>Stramenopiles</taxon>
        <taxon>Bigyra</taxon>
        <taxon>Labyrinthulomycetes</taxon>
        <taxon>Thraustochytrida</taxon>
        <taxon>Thraustochytriidae</taxon>
        <taxon>Hondaea</taxon>
    </lineage>
</organism>
<feature type="coiled-coil region" evidence="4">
    <location>
        <begin position="1037"/>
        <end position="1118"/>
    </location>
</feature>
<evidence type="ECO:0000256" key="5">
    <source>
        <dbReference type="SAM" id="MobiDB-lite"/>
    </source>
</evidence>
<keyword evidence="3 4" id="KW-0175">Coiled coil</keyword>
<dbReference type="Proteomes" id="UP000241890">
    <property type="component" value="Unassembled WGS sequence"/>
</dbReference>
<dbReference type="GO" id="GO:0006886">
    <property type="term" value="P:intracellular protein transport"/>
    <property type="evidence" value="ECO:0007669"/>
    <property type="project" value="InterPro"/>
</dbReference>
<dbReference type="GO" id="GO:0005783">
    <property type="term" value="C:endoplasmic reticulum"/>
    <property type="evidence" value="ECO:0007669"/>
    <property type="project" value="TreeGrafter"/>
</dbReference>
<dbReference type="AlphaFoldDB" id="A0A2R5GIW3"/>
<evidence type="ECO:0000259" key="6">
    <source>
        <dbReference type="Pfam" id="PF04869"/>
    </source>
</evidence>